<sequence>MSDVTLTAPLTTETAGSSTEKWAYLLALVLVAVLATNTALFGLVGLSMTALALVPVMFITLLTITVGR</sequence>
<protein>
    <submittedName>
        <fullName evidence="2">Uncharacterized protein</fullName>
    </submittedName>
</protein>
<accession>A0A238JFF3</accession>
<dbReference type="EMBL" id="FXXP01000002">
    <property type="protein sequence ID" value="SMX28944.1"/>
    <property type="molecule type" value="Genomic_DNA"/>
</dbReference>
<reference evidence="3" key="1">
    <citation type="submission" date="2017-05" db="EMBL/GenBank/DDBJ databases">
        <authorList>
            <person name="Rodrigo-Torres L."/>
            <person name="Arahal R. D."/>
            <person name="Lucena T."/>
        </authorList>
    </citation>
    <scope>NUCLEOTIDE SEQUENCE [LARGE SCALE GENOMIC DNA]</scope>
    <source>
        <strain evidence="3">CECT 8649</strain>
    </source>
</reference>
<dbReference type="AlphaFoldDB" id="A0A238JFF3"/>
<organism evidence="2 3">
    <name type="scientific">Pelagimonas phthalicica</name>
    <dbReference type="NCBI Taxonomy" id="1037362"/>
    <lineage>
        <taxon>Bacteria</taxon>
        <taxon>Pseudomonadati</taxon>
        <taxon>Pseudomonadota</taxon>
        <taxon>Alphaproteobacteria</taxon>
        <taxon>Rhodobacterales</taxon>
        <taxon>Roseobacteraceae</taxon>
        <taxon>Pelagimonas</taxon>
    </lineage>
</organism>
<keyword evidence="3" id="KW-1185">Reference proteome</keyword>
<name>A0A238JFF3_9RHOB</name>
<evidence type="ECO:0000256" key="1">
    <source>
        <dbReference type="SAM" id="Phobius"/>
    </source>
</evidence>
<evidence type="ECO:0000313" key="3">
    <source>
        <dbReference type="Proteomes" id="UP000225972"/>
    </source>
</evidence>
<gene>
    <name evidence="2" type="ORF">TRP8649_03072</name>
</gene>
<proteinExistence type="predicted"/>
<keyword evidence="1" id="KW-1133">Transmembrane helix</keyword>
<dbReference type="Proteomes" id="UP000225972">
    <property type="component" value="Unassembled WGS sequence"/>
</dbReference>
<keyword evidence="1" id="KW-0812">Transmembrane</keyword>
<feature type="transmembrane region" description="Helical" evidence="1">
    <location>
        <begin position="50"/>
        <end position="67"/>
    </location>
</feature>
<dbReference type="RefSeq" id="WP_099246645.1">
    <property type="nucleotide sequence ID" value="NZ_FXXP01000002.1"/>
</dbReference>
<feature type="transmembrane region" description="Helical" evidence="1">
    <location>
        <begin position="22"/>
        <end position="44"/>
    </location>
</feature>
<evidence type="ECO:0000313" key="2">
    <source>
        <dbReference type="EMBL" id="SMX28944.1"/>
    </source>
</evidence>
<keyword evidence="1" id="KW-0472">Membrane</keyword>